<reference evidence="1 2" key="1">
    <citation type="submission" date="2013-02" db="EMBL/GenBank/DDBJ databases">
        <authorList>
            <person name="Harkins D.M."/>
            <person name="Durkin A.S."/>
            <person name="Brinkac L.M."/>
            <person name="Haft D.H."/>
            <person name="Selengut J.D."/>
            <person name="Sanka R."/>
            <person name="DePew J."/>
            <person name="Purushe J."/>
            <person name="Tulsiani S.M."/>
            <person name="Graham G.C."/>
            <person name="Burns M.-A."/>
            <person name="Dohnt M.F."/>
            <person name="Smythe L.D."/>
            <person name="McKay D.B."/>
            <person name="Craig S.B."/>
            <person name="Vinetz J.M."/>
            <person name="Sutton G.G."/>
            <person name="Nierman W.C."/>
            <person name="Fouts D.E."/>
        </authorList>
    </citation>
    <scope>NUCLEOTIDE SEQUENCE [LARGE SCALE GENOMIC DNA]</scope>
    <source>
        <strain evidence="1 2">LT2050</strain>
    </source>
</reference>
<evidence type="ECO:0000313" key="2">
    <source>
        <dbReference type="Proteomes" id="UP000011778"/>
    </source>
</evidence>
<gene>
    <name evidence="1" type="ORF">LEP1GSC150_5258</name>
</gene>
<name>M3H8W3_LEPIT</name>
<evidence type="ECO:0000313" key="1">
    <source>
        <dbReference type="EMBL" id="EMG20804.1"/>
    </source>
</evidence>
<dbReference type="EMBL" id="AFMD02000377">
    <property type="protein sequence ID" value="EMG20804.1"/>
    <property type="molecule type" value="Genomic_DNA"/>
</dbReference>
<comment type="caution">
    <text evidence="1">The sequence shown here is derived from an EMBL/GenBank/DDBJ whole genome shotgun (WGS) entry which is preliminary data.</text>
</comment>
<accession>M3H8W3</accession>
<sequence length="43" mass="5050">MLQALFVACSSKTPPDSKIIELLFSADEKRILTFYLKSREFRR</sequence>
<dbReference type="Proteomes" id="UP000011778">
    <property type="component" value="Unassembled WGS sequence"/>
</dbReference>
<organism evidence="1 2">
    <name type="scientific">Leptospira interrogans serovar Copenhageni str. LT2050</name>
    <dbReference type="NCBI Taxonomy" id="1001598"/>
    <lineage>
        <taxon>Bacteria</taxon>
        <taxon>Pseudomonadati</taxon>
        <taxon>Spirochaetota</taxon>
        <taxon>Spirochaetia</taxon>
        <taxon>Leptospirales</taxon>
        <taxon>Leptospiraceae</taxon>
        <taxon>Leptospira</taxon>
    </lineage>
</organism>
<dbReference type="AlphaFoldDB" id="M3H8W3"/>
<proteinExistence type="predicted"/>
<protein>
    <submittedName>
        <fullName evidence="1">Uncharacterized protein</fullName>
    </submittedName>
</protein>